<dbReference type="InterPro" id="IPR002496">
    <property type="entry name" value="PRib_AMP_CycHydrolase_dom"/>
</dbReference>
<evidence type="ECO:0000256" key="1">
    <source>
        <dbReference type="ARBA" id="ARBA00000024"/>
    </source>
</evidence>
<accession>A0A2X1WQK5</accession>
<feature type="domain" description="Phosphoribosyl-AMP cyclohydrolase" evidence="14">
    <location>
        <begin position="13"/>
        <end position="87"/>
    </location>
</feature>
<evidence type="ECO:0000256" key="7">
    <source>
        <dbReference type="ARBA" id="ARBA00012414"/>
    </source>
</evidence>
<keyword evidence="13" id="KW-0368">Histidine biosynthesis</keyword>
<dbReference type="Proteomes" id="UP000250242">
    <property type="component" value="Unassembled WGS sequence"/>
</dbReference>
<dbReference type="FunFam" id="3.10.20.810:FF:000001">
    <property type="entry name" value="Histidine biosynthesis bifunctional protein HisIE"/>
    <property type="match status" value="1"/>
</dbReference>
<dbReference type="AlphaFoldDB" id="A0A2X1WQK5"/>
<dbReference type="Pfam" id="PF01502">
    <property type="entry name" value="PRA-CH"/>
    <property type="match status" value="1"/>
</dbReference>
<dbReference type="InterPro" id="IPR038019">
    <property type="entry name" value="PRib_AMP_CycHydrolase_sf"/>
</dbReference>
<evidence type="ECO:0000256" key="12">
    <source>
        <dbReference type="ARBA" id="ARBA00022833"/>
    </source>
</evidence>
<evidence type="ECO:0000256" key="6">
    <source>
        <dbReference type="ARBA" id="ARBA00008299"/>
    </source>
</evidence>
<dbReference type="GO" id="GO:0004635">
    <property type="term" value="F:phosphoribosyl-AMP cyclohydrolase activity"/>
    <property type="evidence" value="ECO:0007669"/>
    <property type="project" value="UniProtKB-EC"/>
</dbReference>
<evidence type="ECO:0000256" key="2">
    <source>
        <dbReference type="ARBA" id="ARBA00001460"/>
    </source>
</evidence>
<dbReference type="UniPathway" id="UPA00031">
    <property type="reaction ID" value="UER00008"/>
</dbReference>
<dbReference type="EC" id="3.6.1.31" evidence="7"/>
<comment type="catalytic activity">
    <reaction evidence="1">
        <text>1-(5-phospho-beta-D-ribosyl)-5'-AMP + H2O = 1-(5-phospho-beta-D-ribosyl)-5-[(5-phospho-beta-D-ribosylamino)methylideneamino]imidazole-4-carboxamide</text>
        <dbReference type="Rhea" id="RHEA:20049"/>
        <dbReference type="ChEBI" id="CHEBI:15377"/>
        <dbReference type="ChEBI" id="CHEBI:58435"/>
        <dbReference type="ChEBI" id="CHEBI:59457"/>
        <dbReference type="EC" id="3.5.4.19"/>
    </reaction>
</comment>
<keyword evidence="10" id="KW-0028">Amino-acid biosynthesis</keyword>
<evidence type="ECO:0000256" key="5">
    <source>
        <dbReference type="ARBA" id="ARBA00007731"/>
    </source>
</evidence>
<evidence type="ECO:0000313" key="16">
    <source>
        <dbReference type="Proteomes" id="UP000250242"/>
    </source>
</evidence>
<dbReference type="GO" id="GO:0004636">
    <property type="term" value="F:phosphoribosyl-ATP diphosphatase activity"/>
    <property type="evidence" value="ECO:0007669"/>
    <property type="project" value="UniProtKB-EC"/>
</dbReference>
<evidence type="ECO:0000256" key="3">
    <source>
        <dbReference type="ARBA" id="ARBA00005169"/>
    </source>
</evidence>
<evidence type="ECO:0000313" key="15">
    <source>
        <dbReference type="EMBL" id="SPY31551.1"/>
    </source>
</evidence>
<evidence type="ECO:0000256" key="8">
    <source>
        <dbReference type="ARBA" id="ARBA00012721"/>
    </source>
</evidence>
<name>A0A2X1WQK5_9BURK</name>
<reference evidence="15 16" key="1">
    <citation type="submission" date="2018-06" db="EMBL/GenBank/DDBJ databases">
        <authorList>
            <consortium name="Pathogen Informatics"/>
            <person name="Doyle S."/>
        </authorList>
    </citation>
    <scope>NUCLEOTIDE SEQUENCE [LARGE SCALE GENOMIC DNA]</scope>
    <source>
        <strain evidence="15 16">NCTC11009</strain>
    </source>
</reference>
<comment type="similarity">
    <text evidence="5">In the C-terminal section; belongs to the PRA-PH family.</text>
</comment>
<dbReference type="Gene3D" id="3.10.20.810">
    <property type="entry name" value="Phosphoribosyl-AMP cyclohydrolase"/>
    <property type="match status" value="1"/>
</dbReference>
<evidence type="ECO:0000256" key="13">
    <source>
        <dbReference type="ARBA" id="ARBA00023102"/>
    </source>
</evidence>
<dbReference type="PANTHER" id="PTHR42945">
    <property type="entry name" value="HISTIDINE BIOSYNTHESIS BIFUNCTIONAL PROTEIN"/>
    <property type="match status" value="1"/>
</dbReference>
<dbReference type="EMBL" id="UATH01000008">
    <property type="protein sequence ID" value="SPY31551.1"/>
    <property type="molecule type" value="Genomic_DNA"/>
</dbReference>
<dbReference type="SUPFAM" id="SSF141734">
    <property type="entry name" value="HisI-like"/>
    <property type="match status" value="1"/>
</dbReference>
<gene>
    <name evidence="15" type="ORF">NCTC11009_02670</name>
</gene>
<protein>
    <recommendedName>
        <fullName evidence="9">Histidine biosynthesis bifunctional protein HisIE</fullName>
        <ecNumber evidence="8">3.5.4.19</ecNumber>
        <ecNumber evidence="7">3.6.1.31</ecNumber>
    </recommendedName>
</protein>
<evidence type="ECO:0000256" key="11">
    <source>
        <dbReference type="ARBA" id="ARBA00022801"/>
    </source>
</evidence>
<comment type="pathway">
    <text evidence="3">Amino-acid biosynthesis; L-histidine biosynthesis; L-histidine from 5-phospho-alpha-D-ribose 1-diphosphate: step 3/9.</text>
</comment>
<comment type="pathway">
    <text evidence="4">Amino-acid biosynthesis; L-histidine biosynthesis; L-histidine from 5-phospho-alpha-D-ribose 1-diphosphate: step 2/9.</text>
</comment>
<keyword evidence="12" id="KW-0862">Zinc</keyword>
<proteinExistence type="inferred from homology"/>
<evidence type="ECO:0000256" key="4">
    <source>
        <dbReference type="ARBA" id="ARBA00005204"/>
    </source>
</evidence>
<evidence type="ECO:0000256" key="9">
    <source>
        <dbReference type="ARBA" id="ARBA00017720"/>
    </source>
</evidence>
<dbReference type="NCBIfam" id="NF000768">
    <property type="entry name" value="PRK00051.1"/>
    <property type="match status" value="1"/>
</dbReference>
<organism evidence="15 16">
    <name type="scientific">Oligella urethralis</name>
    <dbReference type="NCBI Taxonomy" id="90245"/>
    <lineage>
        <taxon>Bacteria</taxon>
        <taxon>Pseudomonadati</taxon>
        <taxon>Pseudomonadota</taxon>
        <taxon>Betaproteobacteria</taxon>
        <taxon>Burkholderiales</taxon>
        <taxon>Alcaligenaceae</taxon>
        <taxon>Oligella</taxon>
    </lineage>
</organism>
<sequence length="117" mass="13474">MIAQDWQTNRVLMVAWMNHEALVETVTTKRGVYWSRSRKKLWRKGESSGNTQIVHEIILDCDADVLLLKIEQQGGVACHTGRESCFFRVLKTSAEGERYWDAVDPVLMDPALMYKSE</sequence>
<evidence type="ECO:0000259" key="14">
    <source>
        <dbReference type="Pfam" id="PF01502"/>
    </source>
</evidence>
<comment type="catalytic activity">
    <reaction evidence="2">
        <text>1-(5-phospho-beta-D-ribosyl)-ATP + H2O = 1-(5-phospho-beta-D-ribosyl)-5'-AMP + diphosphate + H(+)</text>
        <dbReference type="Rhea" id="RHEA:22828"/>
        <dbReference type="ChEBI" id="CHEBI:15377"/>
        <dbReference type="ChEBI" id="CHEBI:15378"/>
        <dbReference type="ChEBI" id="CHEBI:33019"/>
        <dbReference type="ChEBI" id="CHEBI:59457"/>
        <dbReference type="ChEBI" id="CHEBI:73183"/>
        <dbReference type="EC" id="3.6.1.31"/>
    </reaction>
</comment>
<dbReference type="PANTHER" id="PTHR42945:SF1">
    <property type="entry name" value="HISTIDINE BIOSYNTHESIS BIFUNCTIONAL PROTEIN HIS7"/>
    <property type="match status" value="1"/>
</dbReference>
<dbReference type="EC" id="3.5.4.19" evidence="8"/>
<dbReference type="GO" id="GO:0000105">
    <property type="term" value="P:L-histidine biosynthetic process"/>
    <property type="evidence" value="ECO:0007669"/>
    <property type="project" value="UniProtKB-UniPathway"/>
</dbReference>
<keyword evidence="11 15" id="KW-0378">Hydrolase</keyword>
<comment type="similarity">
    <text evidence="6">In the N-terminal section; belongs to the PRA-CH family.</text>
</comment>
<evidence type="ECO:0000256" key="10">
    <source>
        <dbReference type="ARBA" id="ARBA00022605"/>
    </source>
</evidence>